<reference evidence="2" key="1">
    <citation type="submission" date="2020-04" db="EMBL/GenBank/DDBJ databases">
        <title>Hybrid Assembly of Korean Phytophthora infestans isolates.</title>
        <authorList>
            <person name="Prokchorchik M."/>
            <person name="Lee Y."/>
            <person name="Seo J."/>
            <person name="Cho J.-H."/>
            <person name="Park Y.-E."/>
            <person name="Jang D.-C."/>
            <person name="Im J.-S."/>
            <person name="Choi J.-G."/>
            <person name="Park H.-J."/>
            <person name="Lee G.-B."/>
            <person name="Lee Y.-G."/>
            <person name="Hong S.-Y."/>
            <person name="Cho K."/>
            <person name="Sohn K.H."/>
        </authorList>
    </citation>
    <scope>NUCLEOTIDE SEQUENCE</scope>
    <source>
        <strain evidence="2">KR_1_A1</strain>
    </source>
</reference>
<name>A0A833WJU6_PHYIN</name>
<protein>
    <submittedName>
        <fullName evidence="2">Uncharacterized protein</fullName>
    </submittedName>
</protein>
<accession>A0A833WJU6</accession>
<comment type="caution">
    <text evidence="2">The sequence shown here is derived from an EMBL/GenBank/DDBJ whole genome shotgun (WGS) entry which is preliminary data.</text>
</comment>
<sequence>MAGVGNNWNESVSGTDTGTIREGANANSAFGAREPATRLGNGTGASSEEGPQAVVVGCEDDVEAVGAAVADAA</sequence>
<evidence type="ECO:0000256" key="1">
    <source>
        <dbReference type="SAM" id="MobiDB-lite"/>
    </source>
</evidence>
<evidence type="ECO:0000313" key="2">
    <source>
        <dbReference type="EMBL" id="KAF4038390.1"/>
    </source>
</evidence>
<proteinExistence type="predicted"/>
<keyword evidence="3" id="KW-1185">Reference proteome</keyword>
<dbReference type="AlphaFoldDB" id="A0A833WJU6"/>
<dbReference type="Proteomes" id="UP000602510">
    <property type="component" value="Unassembled WGS sequence"/>
</dbReference>
<gene>
    <name evidence="2" type="ORF">GN244_ATG09462</name>
</gene>
<organism evidence="2 3">
    <name type="scientific">Phytophthora infestans</name>
    <name type="common">Potato late blight agent</name>
    <name type="synonym">Botrytis infestans</name>
    <dbReference type="NCBI Taxonomy" id="4787"/>
    <lineage>
        <taxon>Eukaryota</taxon>
        <taxon>Sar</taxon>
        <taxon>Stramenopiles</taxon>
        <taxon>Oomycota</taxon>
        <taxon>Peronosporomycetes</taxon>
        <taxon>Peronosporales</taxon>
        <taxon>Peronosporaceae</taxon>
        <taxon>Phytophthora</taxon>
    </lineage>
</organism>
<feature type="compositionally biased region" description="Polar residues" evidence="1">
    <location>
        <begin position="1"/>
        <end position="18"/>
    </location>
</feature>
<evidence type="ECO:0000313" key="3">
    <source>
        <dbReference type="Proteomes" id="UP000602510"/>
    </source>
</evidence>
<feature type="region of interest" description="Disordered" evidence="1">
    <location>
        <begin position="1"/>
        <end position="51"/>
    </location>
</feature>
<dbReference type="EMBL" id="WSZM01000198">
    <property type="protein sequence ID" value="KAF4038390.1"/>
    <property type="molecule type" value="Genomic_DNA"/>
</dbReference>